<accession>A0AAJ3LJF8</accession>
<sequence length="119" mass="14464">MKLKPKLSIIRSLLFTYNIENTKDLEREEVIVSKDVNDDKQLAELFDELTKPEYMSYDNEERQWYIDTLNHYLNTDETFDSVFYLFDTYFDDEISDQRQFMKILLECLTRYQAEATKKD</sequence>
<dbReference type="AlphaFoldDB" id="A0AAJ3LJF8"/>
<name>A0AAJ3LJF8_9PSED</name>
<evidence type="ECO:0000313" key="1">
    <source>
        <dbReference type="EMBL" id="NWD45130.1"/>
    </source>
</evidence>
<reference evidence="1 2" key="1">
    <citation type="submission" date="2020-04" db="EMBL/GenBank/DDBJ databases">
        <title>Molecular characterization of pseudomonads from Agaricus bisporus reveal novel blotch 2 pathogens in Western Europe.</title>
        <authorList>
            <person name="Taparia T."/>
            <person name="Krijger M."/>
            <person name="Haynes E."/>
            <person name="Elpinstone J.G."/>
            <person name="Noble R."/>
            <person name="Van Der Wolf J."/>
        </authorList>
    </citation>
    <scope>NUCLEOTIDE SEQUENCE [LARGE SCALE GENOMIC DNA]</scope>
    <source>
        <strain evidence="1 2">IPO3753</strain>
    </source>
</reference>
<dbReference type="EMBL" id="JACAQR010000038">
    <property type="protein sequence ID" value="NWD45130.1"/>
    <property type="molecule type" value="Genomic_DNA"/>
</dbReference>
<evidence type="ECO:0008006" key="3">
    <source>
        <dbReference type="Google" id="ProtNLM"/>
    </source>
</evidence>
<gene>
    <name evidence="1" type="ORF">HX826_24955</name>
</gene>
<comment type="caution">
    <text evidence="1">The sequence shown here is derived from an EMBL/GenBank/DDBJ whole genome shotgun (WGS) entry which is preliminary data.</text>
</comment>
<protein>
    <recommendedName>
        <fullName evidence="3">CdiI immunity protein domain-containing protein</fullName>
    </recommendedName>
</protein>
<dbReference type="RefSeq" id="WP_177027116.1">
    <property type="nucleotide sequence ID" value="NZ_JACAOW010000082.1"/>
</dbReference>
<dbReference type="Proteomes" id="UP000546584">
    <property type="component" value="Unassembled WGS sequence"/>
</dbReference>
<evidence type="ECO:0000313" key="2">
    <source>
        <dbReference type="Proteomes" id="UP000546584"/>
    </source>
</evidence>
<organism evidence="1 2">
    <name type="scientific">Pseudomonas yamanorum</name>
    <dbReference type="NCBI Taxonomy" id="515393"/>
    <lineage>
        <taxon>Bacteria</taxon>
        <taxon>Pseudomonadati</taxon>
        <taxon>Pseudomonadota</taxon>
        <taxon>Gammaproteobacteria</taxon>
        <taxon>Pseudomonadales</taxon>
        <taxon>Pseudomonadaceae</taxon>
        <taxon>Pseudomonas</taxon>
    </lineage>
</organism>
<proteinExistence type="predicted"/>